<reference evidence="1" key="1">
    <citation type="submission" date="2021-05" db="EMBL/GenBank/DDBJ databases">
        <authorList>
            <person name="Scholz U."/>
            <person name="Mascher M."/>
            <person name="Fiebig A."/>
        </authorList>
    </citation>
    <scope>NUCLEOTIDE SEQUENCE [LARGE SCALE GENOMIC DNA]</scope>
</reference>
<accession>A0ACD5Y657</accession>
<keyword evidence="2" id="KW-1185">Reference proteome</keyword>
<protein>
    <submittedName>
        <fullName evidence="1">Uncharacterized protein</fullName>
    </submittedName>
</protein>
<proteinExistence type="predicted"/>
<sequence>MSATALRSGELLAFPASVRRGAPVAAASVVAFRMRAPTAGRVAVRVVAAAEGAGPEADGKPKPKKRAASGIMKPKPISPELREFVGGAAELPRTEALKIIWAHIKGNNLQDPANKKIVVCDEKLKKIFGGRDRVGFLEISGLLNPHFQK</sequence>
<dbReference type="Proteomes" id="UP001732700">
    <property type="component" value="Chromosome 5C"/>
</dbReference>
<evidence type="ECO:0000313" key="2">
    <source>
        <dbReference type="Proteomes" id="UP001732700"/>
    </source>
</evidence>
<evidence type="ECO:0000313" key="1">
    <source>
        <dbReference type="EnsemblPlants" id="AVESA.00010b.r2.5CG0914850.1.CDS"/>
    </source>
</evidence>
<name>A0ACD5Y657_AVESA</name>
<organism evidence="1 2">
    <name type="scientific">Avena sativa</name>
    <name type="common">Oat</name>
    <dbReference type="NCBI Taxonomy" id="4498"/>
    <lineage>
        <taxon>Eukaryota</taxon>
        <taxon>Viridiplantae</taxon>
        <taxon>Streptophyta</taxon>
        <taxon>Embryophyta</taxon>
        <taxon>Tracheophyta</taxon>
        <taxon>Spermatophyta</taxon>
        <taxon>Magnoliopsida</taxon>
        <taxon>Liliopsida</taxon>
        <taxon>Poales</taxon>
        <taxon>Poaceae</taxon>
        <taxon>BOP clade</taxon>
        <taxon>Pooideae</taxon>
        <taxon>Poodae</taxon>
        <taxon>Poeae</taxon>
        <taxon>Poeae Chloroplast Group 1 (Aveneae type)</taxon>
        <taxon>Aveninae</taxon>
        <taxon>Avena</taxon>
    </lineage>
</organism>
<dbReference type="EnsemblPlants" id="AVESA.00010b.r2.5CG0914850.1">
    <property type="protein sequence ID" value="AVESA.00010b.r2.5CG0914850.1.CDS"/>
    <property type="gene ID" value="AVESA.00010b.r2.5CG0914850"/>
</dbReference>
<reference evidence="1" key="2">
    <citation type="submission" date="2025-09" db="UniProtKB">
        <authorList>
            <consortium name="EnsemblPlants"/>
        </authorList>
    </citation>
    <scope>IDENTIFICATION</scope>
</reference>